<keyword evidence="6" id="KW-1185">Reference proteome</keyword>
<feature type="coiled-coil region" evidence="1">
    <location>
        <begin position="497"/>
        <end position="532"/>
    </location>
</feature>
<keyword evidence="2" id="KW-0472">Membrane</keyword>
<dbReference type="Pfam" id="PF09822">
    <property type="entry name" value="ABC_transp_aux"/>
    <property type="match status" value="1"/>
</dbReference>
<feature type="transmembrane region" description="Helical" evidence="2">
    <location>
        <begin position="580"/>
        <end position="604"/>
    </location>
</feature>
<evidence type="ECO:0000256" key="1">
    <source>
        <dbReference type="SAM" id="Coils"/>
    </source>
</evidence>
<dbReference type="RefSeq" id="WP_268073431.1">
    <property type="nucleotide sequence ID" value="NZ_CP109965.1"/>
</dbReference>
<evidence type="ECO:0000313" key="6">
    <source>
        <dbReference type="Proteomes" id="UP001163726"/>
    </source>
</evidence>
<accession>A0ABY7AI99</accession>
<dbReference type="InterPro" id="IPR019196">
    <property type="entry name" value="ABC_transp_unknown"/>
</dbReference>
<evidence type="ECO:0000259" key="3">
    <source>
        <dbReference type="Pfam" id="PF09822"/>
    </source>
</evidence>
<proteinExistence type="predicted"/>
<gene>
    <name evidence="5" type="ORF">OLW01_08575</name>
</gene>
<keyword evidence="1" id="KW-0175">Coiled coil</keyword>
<feature type="domain" description="DUF7088" evidence="4">
    <location>
        <begin position="37"/>
        <end position="135"/>
    </location>
</feature>
<sequence length="610" mass="68194">MKKFQIFIALLSLAILFIGAVVLNNTFLAKYRLDLTQNQVYTLSEGSKQIIEQVEDPIYFYFFFSQENSEGMTQIRNYAQRVQSLLEEYASLSDGNIKLEIIDPAPFSEAEDNAEEFGLTAAQVGSLGEKLYFGLGARNAFDKSETIAFFEPSKESFLEYDISQLLQQLVAPKSINVSLLTGLPVSGSANTMNPMMAMQQSQPAWVFYQQLEQLYQINRVETVNTEIPANTDVLLLINPNEMNENLQYSIDQYVMNGGKALIFIDPLNESTGVMPTDSQNTASLLAAWGIEYNPDIVLDAASALEIRLASGAAGKHYGYLGLHSQNINQNDAINAQLESINGASFGSLMKMDKLKDAQFEPLLSSSSSASTMELEQYQAVVDPNQLKVGFEPKNQVYHLAVRVNGKISSAFATNDELNQAANFKSETDKANLIVVADSDILADRFWVQTSQFFGEMVATPFANNGDFVANAVENLSGSDELISIRARGKFSRPFTRVNELELKAEVQFRQKEEQLQQKLTETENQLAQLQGQPLEANQLVLNDKQQAAIDEFAKQRVKIRKALREVQHQLNKDIEALGRWLKFINIAVAPLCLTLLLFVFSLLLKRRRLT</sequence>
<keyword evidence="2" id="KW-1133">Transmembrane helix</keyword>
<dbReference type="Pfam" id="PF23357">
    <property type="entry name" value="DUF7088"/>
    <property type="match status" value="1"/>
</dbReference>
<evidence type="ECO:0000313" key="5">
    <source>
        <dbReference type="EMBL" id="WAJ69239.1"/>
    </source>
</evidence>
<name>A0ABY7AI99_9ALTE</name>
<reference evidence="5" key="1">
    <citation type="submission" date="2022-10" db="EMBL/GenBank/DDBJ databases">
        <title>Catenovulum adriacola sp. nov. isolated in the Harbour of Susak.</title>
        <authorList>
            <person name="Schoch T."/>
            <person name="Reich S.J."/>
            <person name="Stoeferle S."/>
            <person name="Flaiz M."/>
            <person name="Kazda M."/>
            <person name="Riedel C.U."/>
            <person name="Duerre P."/>
        </authorList>
    </citation>
    <scope>NUCLEOTIDE SEQUENCE</scope>
    <source>
        <strain evidence="5">TS8</strain>
    </source>
</reference>
<evidence type="ECO:0000259" key="4">
    <source>
        <dbReference type="Pfam" id="PF23357"/>
    </source>
</evidence>
<keyword evidence="2" id="KW-0812">Transmembrane</keyword>
<dbReference type="InterPro" id="IPR055396">
    <property type="entry name" value="DUF7088"/>
</dbReference>
<dbReference type="Proteomes" id="UP001163726">
    <property type="component" value="Chromosome"/>
</dbReference>
<feature type="domain" description="ABC-type uncharacterised transport system" evidence="3">
    <location>
        <begin position="196"/>
        <end position="471"/>
    </location>
</feature>
<dbReference type="EMBL" id="CP109965">
    <property type="protein sequence ID" value="WAJ69239.1"/>
    <property type="molecule type" value="Genomic_DNA"/>
</dbReference>
<organism evidence="5 6">
    <name type="scientific">Catenovulum adriaticum</name>
    <dbReference type="NCBI Taxonomy" id="2984846"/>
    <lineage>
        <taxon>Bacteria</taxon>
        <taxon>Pseudomonadati</taxon>
        <taxon>Pseudomonadota</taxon>
        <taxon>Gammaproteobacteria</taxon>
        <taxon>Alteromonadales</taxon>
        <taxon>Alteromonadaceae</taxon>
        <taxon>Catenovulum</taxon>
    </lineage>
</organism>
<evidence type="ECO:0000256" key="2">
    <source>
        <dbReference type="SAM" id="Phobius"/>
    </source>
</evidence>
<protein>
    <submittedName>
        <fullName evidence="5">Gldg family protein</fullName>
    </submittedName>
</protein>